<gene>
    <name evidence="2" type="ORF">CITCOLO1_LOCUS2154</name>
</gene>
<feature type="compositionally biased region" description="Basic and acidic residues" evidence="1">
    <location>
        <begin position="202"/>
        <end position="215"/>
    </location>
</feature>
<accession>A0ABP0XRB5</accession>
<name>A0ABP0XRB5_9ROSI</name>
<dbReference type="Proteomes" id="UP001642487">
    <property type="component" value="Chromosome 1"/>
</dbReference>
<dbReference type="PANTHER" id="PTHR38357:SF1">
    <property type="entry name" value="EXPRESSED PROTEIN"/>
    <property type="match status" value="1"/>
</dbReference>
<evidence type="ECO:0000313" key="3">
    <source>
        <dbReference type="Proteomes" id="UP001642487"/>
    </source>
</evidence>
<reference evidence="2 3" key="1">
    <citation type="submission" date="2024-03" db="EMBL/GenBank/DDBJ databases">
        <authorList>
            <person name="Gkanogiannis A."/>
            <person name="Becerra Lopez-Lavalle L."/>
        </authorList>
    </citation>
    <scope>NUCLEOTIDE SEQUENCE [LARGE SCALE GENOMIC DNA]</scope>
</reference>
<protein>
    <submittedName>
        <fullName evidence="2">Uncharacterized protein</fullName>
    </submittedName>
</protein>
<evidence type="ECO:0000313" key="2">
    <source>
        <dbReference type="EMBL" id="CAK9310524.1"/>
    </source>
</evidence>
<evidence type="ECO:0000256" key="1">
    <source>
        <dbReference type="SAM" id="MobiDB-lite"/>
    </source>
</evidence>
<feature type="compositionally biased region" description="Basic residues" evidence="1">
    <location>
        <begin position="186"/>
        <end position="201"/>
    </location>
</feature>
<sequence>MVCVIVGSTSLCLQGKALAGVRVWKRRSDGIRNQIRSEAEGENENAIPGRDRVIGFGKHKGKMLGTLPSTYLKWISKNLRAREFEEWAILADQVLEDPIYQDRIQWEFAHNILSGAGRTGRDDVVSELLEISDRFGWDWDSESGWRDVEFELLGTSKGGRIPRRIEPTQKSESKTMENVSSVGGGGKRRERRDRLRVKREKSKGAVEEYEVKKAENNPIPRLNNPFPGRQTLLSRFSAAKSHLFVKKNPNS</sequence>
<feature type="compositionally biased region" description="Basic and acidic residues" evidence="1">
    <location>
        <begin position="163"/>
        <end position="175"/>
    </location>
</feature>
<keyword evidence="3" id="KW-1185">Reference proteome</keyword>
<proteinExistence type="predicted"/>
<organism evidence="2 3">
    <name type="scientific">Citrullus colocynthis</name>
    <name type="common">colocynth</name>
    <dbReference type="NCBI Taxonomy" id="252529"/>
    <lineage>
        <taxon>Eukaryota</taxon>
        <taxon>Viridiplantae</taxon>
        <taxon>Streptophyta</taxon>
        <taxon>Embryophyta</taxon>
        <taxon>Tracheophyta</taxon>
        <taxon>Spermatophyta</taxon>
        <taxon>Magnoliopsida</taxon>
        <taxon>eudicotyledons</taxon>
        <taxon>Gunneridae</taxon>
        <taxon>Pentapetalae</taxon>
        <taxon>rosids</taxon>
        <taxon>fabids</taxon>
        <taxon>Cucurbitales</taxon>
        <taxon>Cucurbitaceae</taxon>
        <taxon>Benincaseae</taxon>
        <taxon>Citrullus</taxon>
    </lineage>
</organism>
<dbReference type="EMBL" id="OZ021735">
    <property type="protein sequence ID" value="CAK9310524.1"/>
    <property type="molecule type" value="Genomic_DNA"/>
</dbReference>
<feature type="region of interest" description="Disordered" evidence="1">
    <location>
        <begin position="159"/>
        <end position="229"/>
    </location>
</feature>
<dbReference type="PANTHER" id="PTHR38357">
    <property type="entry name" value="EXPRESSED PROTEIN"/>
    <property type="match status" value="1"/>
</dbReference>